<name>A0A8H3ZGM6_9PEZI</name>
<proteinExistence type="predicted"/>
<feature type="region of interest" description="Disordered" evidence="1">
    <location>
        <begin position="703"/>
        <end position="727"/>
    </location>
</feature>
<feature type="region of interest" description="Disordered" evidence="1">
    <location>
        <begin position="1"/>
        <end position="25"/>
    </location>
</feature>
<gene>
    <name evidence="2" type="ORF">GQ607_013808</name>
</gene>
<dbReference type="PANTHER" id="PTHR37535">
    <property type="entry name" value="FLUG DOMAIN PROTEIN"/>
    <property type="match status" value="1"/>
</dbReference>
<keyword evidence="3" id="KW-1185">Reference proteome</keyword>
<feature type="compositionally biased region" description="Polar residues" evidence="1">
    <location>
        <begin position="704"/>
        <end position="727"/>
    </location>
</feature>
<dbReference type="Pfam" id="PF11917">
    <property type="entry name" value="DUF3435"/>
    <property type="match status" value="1"/>
</dbReference>
<evidence type="ECO:0000313" key="3">
    <source>
        <dbReference type="Proteomes" id="UP000434172"/>
    </source>
</evidence>
<dbReference type="AlphaFoldDB" id="A0A8H3ZGM6"/>
<dbReference type="OrthoDB" id="4851513at2759"/>
<evidence type="ECO:0000256" key="1">
    <source>
        <dbReference type="SAM" id="MobiDB-lite"/>
    </source>
</evidence>
<organism evidence="2 3">
    <name type="scientific">Colletotrichum asianum</name>
    <dbReference type="NCBI Taxonomy" id="702518"/>
    <lineage>
        <taxon>Eukaryota</taxon>
        <taxon>Fungi</taxon>
        <taxon>Dikarya</taxon>
        <taxon>Ascomycota</taxon>
        <taxon>Pezizomycotina</taxon>
        <taxon>Sordariomycetes</taxon>
        <taxon>Hypocreomycetidae</taxon>
        <taxon>Glomerellales</taxon>
        <taxon>Glomerellaceae</taxon>
        <taxon>Colletotrichum</taxon>
        <taxon>Colletotrichum gloeosporioides species complex</taxon>
    </lineage>
</organism>
<sequence>MTDPLPNFDGAFDQPSETGSDEDELYDMFCEEFAAPQEEVELFPDDLESRRRAFREMQEAYLENPLPDRRKLSKKAQSAQDKAWQAWVKFVREDVGKDPEQVMIEFCLDSKLADSICQTFIESYVMRSARPCLTLGKQEVINIRLVKSANSVLDLWDNLVGAAERGVLQKKRWEDPTNSAWKLMYHKKDEFASKPASRIRKWIEGSLADKYKLERRQTFVKTEATIDDILTFIDTLWTRASDIPCNAATRLAVHTTVLLDSLGGWRLGTLMNFKYRDIEMAVVRDPEDHNRTALIATINVEQNKRQANKAQTSQDDIISFTVISVPCEKVCILRALVSRALFDNAFDPEFDSFESLLGRPNLEDVDYAKLHWKEEILDKPIIPIQYGCFWKIWQRVLFVMGCRERLRPYAMRVGAGGRLDGPLTPALRNYILSNTSRVYEKSYQPRHIRENLARVVYGDLAGQSDALHMILRNATFTRDDKAPLYPTDRDLELFEKRNDVQKRRQEHRMAVTAHGAGSAKAKRMGARVWDLIEALSALAVKARRSKYFKEADRRRVRGLPTTDLRVTPTNDPHRKSEHSKFTSGIAAKIGYYLRDRAADSKYNSNKFVNYLLAFLGDKDLPDCVQALQVPDKTTIAMAKMMMKSGTPCIMGLSAFESVIDAVTIVTTEVAEVVGAVVVLSLVVEEKVVVADAKEEVENGVTARLSGQSAKSQGSTAQQPRNPFLLQT</sequence>
<dbReference type="InterPro" id="IPR021842">
    <property type="entry name" value="DUF3435"/>
</dbReference>
<dbReference type="Proteomes" id="UP000434172">
    <property type="component" value="Unassembled WGS sequence"/>
</dbReference>
<dbReference type="PANTHER" id="PTHR37535:SF3">
    <property type="entry name" value="FLUG DOMAIN-CONTAINING PROTEIN"/>
    <property type="match status" value="1"/>
</dbReference>
<evidence type="ECO:0000313" key="2">
    <source>
        <dbReference type="EMBL" id="KAF0318999.1"/>
    </source>
</evidence>
<dbReference type="EMBL" id="WOWK01000102">
    <property type="protein sequence ID" value="KAF0318999.1"/>
    <property type="molecule type" value="Genomic_DNA"/>
</dbReference>
<comment type="caution">
    <text evidence="2">The sequence shown here is derived from an EMBL/GenBank/DDBJ whole genome shotgun (WGS) entry which is preliminary data.</text>
</comment>
<protein>
    <submittedName>
        <fullName evidence="2">Uncharacterized protein</fullName>
    </submittedName>
</protein>
<accession>A0A8H3ZGM6</accession>
<reference evidence="2 3" key="1">
    <citation type="submission" date="2019-12" db="EMBL/GenBank/DDBJ databases">
        <title>A genome sequence resource for the geographically widespread anthracnose pathogen Colletotrichum asianum.</title>
        <authorList>
            <person name="Meng Y."/>
        </authorList>
    </citation>
    <scope>NUCLEOTIDE SEQUENCE [LARGE SCALE GENOMIC DNA]</scope>
    <source>
        <strain evidence="2 3">ICMP 18580</strain>
    </source>
</reference>